<feature type="transmembrane region" description="Helical" evidence="14">
    <location>
        <begin position="140"/>
        <end position="157"/>
    </location>
</feature>
<keyword evidence="11" id="KW-0482">Metalloprotease</keyword>
<comment type="similarity">
    <text evidence="3">Belongs to the peptidase M50B family.</text>
</comment>
<keyword evidence="5 15" id="KW-0645">Protease</keyword>
<evidence type="ECO:0000256" key="12">
    <source>
        <dbReference type="ARBA" id="ARBA00023136"/>
    </source>
</evidence>
<dbReference type="OrthoDB" id="9800627at2"/>
<feature type="transmembrane region" description="Helical" evidence="14">
    <location>
        <begin position="212"/>
        <end position="236"/>
    </location>
</feature>
<dbReference type="GO" id="GO:0008237">
    <property type="term" value="F:metallopeptidase activity"/>
    <property type="evidence" value="ECO:0007669"/>
    <property type="project" value="UniProtKB-KW"/>
</dbReference>
<keyword evidence="9" id="KW-0862">Zinc</keyword>
<feature type="transmembrane region" description="Helical" evidence="14">
    <location>
        <begin position="256"/>
        <end position="283"/>
    </location>
</feature>
<evidence type="ECO:0000313" key="16">
    <source>
        <dbReference type="Proteomes" id="UP000269198"/>
    </source>
</evidence>
<evidence type="ECO:0000256" key="5">
    <source>
        <dbReference type="ARBA" id="ARBA00022670"/>
    </source>
</evidence>
<dbReference type="InterPro" id="IPR044537">
    <property type="entry name" value="Rip2-like"/>
</dbReference>
<comment type="subcellular location">
    <subcellularLocation>
        <location evidence="2">Cell membrane</location>
        <topology evidence="2">Multi-pass membrane protein</topology>
    </subcellularLocation>
</comment>
<feature type="transmembrane region" description="Helical" evidence="14">
    <location>
        <begin position="59"/>
        <end position="78"/>
    </location>
</feature>
<reference evidence="15 16" key="1">
    <citation type="submission" date="2018-11" db="EMBL/GenBank/DDBJ databases">
        <title>The genome draft of YIM 96095.</title>
        <authorList>
            <person name="Tang S.-K."/>
            <person name="Chunyu W.-X."/>
            <person name="Feng Y.-Z."/>
        </authorList>
    </citation>
    <scope>NUCLEOTIDE SEQUENCE [LARGE SCALE GENOMIC DNA]</scope>
    <source>
        <strain evidence="15 16">YIM 96095</strain>
    </source>
</reference>
<keyword evidence="8" id="KW-0378">Hydrolase</keyword>
<evidence type="ECO:0000256" key="4">
    <source>
        <dbReference type="ARBA" id="ARBA00022475"/>
    </source>
</evidence>
<feature type="transmembrane region" description="Helical" evidence="14">
    <location>
        <begin position="90"/>
        <end position="119"/>
    </location>
</feature>
<evidence type="ECO:0000256" key="9">
    <source>
        <dbReference type="ARBA" id="ARBA00022833"/>
    </source>
</evidence>
<evidence type="ECO:0000256" key="13">
    <source>
        <dbReference type="SAM" id="MobiDB-lite"/>
    </source>
</evidence>
<evidence type="ECO:0000256" key="14">
    <source>
        <dbReference type="SAM" id="Phobius"/>
    </source>
</evidence>
<comment type="cofactor">
    <cofactor evidence="1">
        <name>Zn(2+)</name>
        <dbReference type="ChEBI" id="CHEBI:29105"/>
    </cofactor>
</comment>
<dbReference type="RefSeq" id="WP_123203582.1">
    <property type="nucleotide sequence ID" value="NZ_RJMB01000040.1"/>
</dbReference>
<dbReference type="GO" id="GO:0006508">
    <property type="term" value="P:proteolysis"/>
    <property type="evidence" value="ECO:0007669"/>
    <property type="project" value="UniProtKB-KW"/>
</dbReference>
<feature type="compositionally biased region" description="Low complexity" evidence="13">
    <location>
        <begin position="32"/>
        <end position="48"/>
    </location>
</feature>
<keyword evidence="4" id="KW-1003">Cell membrane</keyword>
<evidence type="ECO:0000256" key="3">
    <source>
        <dbReference type="ARBA" id="ARBA00007931"/>
    </source>
</evidence>
<keyword evidence="16" id="KW-1185">Reference proteome</keyword>
<dbReference type="CDD" id="cd06158">
    <property type="entry name" value="S2P-M50_like_1"/>
    <property type="match status" value="1"/>
</dbReference>
<evidence type="ECO:0000256" key="1">
    <source>
        <dbReference type="ARBA" id="ARBA00001947"/>
    </source>
</evidence>
<comment type="caution">
    <text evidence="15">The sequence shown here is derived from an EMBL/GenBank/DDBJ whole genome shotgun (WGS) entry which is preliminary data.</text>
</comment>
<keyword evidence="12 14" id="KW-0472">Membrane</keyword>
<evidence type="ECO:0000256" key="8">
    <source>
        <dbReference type="ARBA" id="ARBA00022801"/>
    </source>
</evidence>
<feature type="transmembrane region" description="Helical" evidence="14">
    <location>
        <begin position="177"/>
        <end position="200"/>
    </location>
</feature>
<evidence type="ECO:0000256" key="6">
    <source>
        <dbReference type="ARBA" id="ARBA00022692"/>
    </source>
</evidence>
<protein>
    <submittedName>
        <fullName evidence="15">Site-2 protease family protein</fullName>
    </submittedName>
</protein>
<dbReference type="PANTHER" id="PTHR35864:SF1">
    <property type="entry name" value="ZINC METALLOPROTEASE YWHC-RELATED"/>
    <property type="match status" value="1"/>
</dbReference>
<evidence type="ECO:0000256" key="10">
    <source>
        <dbReference type="ARBA" id="ARBA00022989"/>
    </source>
</evidence>
<organism evidence="15 16">
    <name type="scientific">Halostreptopolyspora alba</name>
    <dbReference type="NCBI Taxonomy" id="2487137"/>
    <lineage>
        <taxon>Bacteria</taxon>
        <taxon>Bacillati</taxon>
        <taxon>Actinomycetota</taxon>
        <taxon>Actinomycetes</taxon>
        <taxon>Streptosporangiales</taxon>
        <taxon>Nocardiopsidaceae</taxon>
        <taxon>Halostreptopolyspora</taxon>
    </lineage>
</organism>
<proteinExistence type="inferred from homology"/>
<sequence>MPTPEPVEADANDSADRNGAPDPTKPEEDAAPEGADAPEPAHADGGAPSRAAEAMPSPLIVLLLGVTGLAGWLSWTRAELDWGGNPDTVYLPFVFVLSGWIVSVALHEFAHAALAYGFGDRALRGSGYLRLNPFGFRDRFANLVLPVVFCVLGGIGLTGPAGYLDHAAVGGRFRRSLVALAGPAVSLLIAAALAGVLGVLVEPEARTNNWALAGMMYLCHLNLVTALVSLLPIPGLDGFDAVSPYLPEHAARRGRALGLFGVIAVFGVLWLPYVNAAFFGLVLEVFSLAGFPQIDINFGRVVFQFWGI</sequence>
<feature type="region of interest" description="Disordered" evidence="13">
    <location>
        <begin position="1"/>
        <end position="51"/>
    </location>
</feature>
<evidence type="ECO:0000313" key="15">
    <source>
        <dbReference type="EMBL" id="RNL78190.1"/>
    </source>
</evidence>
<dbReference type="Proteomes" id="UP000269198">
    <property type="component" value="Unassembled WGS sequence"/>
</dbReference>
<keyword evidence="7" id="KW-0479">Metal-binding</keyword>
<name>A0A3N0DRB8_9ACTN</name>
<dbReference type="InterPro" id="IPR052348">
    <property type="entry name" value="Metallopeptidase_M50B"/>
</dbReference>
<evidence type="ECO:0000256" key="2">
    <source>
        <dbReference type="ARBA" id="ARBA00004651"/>
    </source>
</evidence>
<evidence type="ECO:0000256" key="11">
    <source>
        <dbReference type="ARBA" id="ARBA00023049"/>
    </source>
</evidence>
<dbReference type="EMBL" id="RJMB01000040">
    <property type="protein sequence ID" value="RNL78190.1"/>
    <property type="molecule type" value="Genomic_DNA"/>
</dbReference>
<evidence type="ECO:0000256" key="7">
    <source>
        <dbReference type="ARBA" id="ARBA00022723"/>
    </source>
</evidence>
<dbReference type="AlphaFoldDB" id="A0A3N0DRB8"/>
<gene>
    <name evidence="15" type="ORF">EFW17_23235</name>
</gene>
<dbReference type="GO" id="GO:0005886">
    <property type="term" value="C:plasma membrane"/>
    <property type="evidence" value="ECO:0007669"/>
    <property type="project" value="UniProtKB-SubCell"/>
</dbReference>
<dbReference type="GO" id="GO:0046872">
    <property type="term" value="F:metal ion binding"/>
    <property type="evidence" value="ECO:0007669"/>
    <property type="project" value="UniProtKB-KW"/>
</dbReference>
<keyword evidence="6 14" id="KW-0812">Transmembrane</keyword>
<dbReference type="PANTHER" id="PTHR35864">
    <property type="entry name" value="ZINC METALLOPROTEASE MJ0611-RELATED"/>
    <property type="match status" value="1"/>
</dbReference>
<accession>A0A3N0DRB8</accession>
<keyword evidence="10 14" id="KW-1133">Transmembrane helix</keyword>